<keyword evidence="1" id="KW-0472">Membrane</keyword>
<evidence type="ECO:0000256" key="1">
    <source>
        <dbReference type="SAM" id="Phobius"/>
    </source>
</evidence>
<feature type="transmembrane region" description="Helical" evidence="1">
    <location>
        <begin position="7"/>
        <end position="25"/>
    </location>
</feature>
<dbReference type="RefSeq" id="WP_148988830.1">
    <property type="nucleotide sequence ID" value="NZ_VTEV01000005.1"/>
</dbReference>
<dbReference type="AlphaFoldDB" id="A0A5D4SYI3"/>
<evidence type="ECO:0000313" key="2">
    <source>
        <dbReference type="EMBL" id="TYS67721.1"/>
    </source>
</evidence>
<gene>
    <name evidence="2" type="ORF">FZC76_14240</name>
</gene>
<dbReference type="OrthoDB" id="2901106at2"/>
<dbReference type="Proteomes" id="UP000322524">
    <property type="component" value="Unassembled WGS sequence"/>
</dbReference>
<proteinExistence type="predicted"/>
<accession>A0A5D4SYI3</accession>
<sequence length="61" mass="7091">MKKYGLSFITFFAAAYIVLVVLGVGETFTKGIHVFILYIIVTTIDWMWDNSQKPFKKKRSE</sequence>
<comment type="caution">
    <text evidence="2">The sequence shown here is derived from an EMBL/GenBank/DDBJ whole genome shotgun (WGS) entry which is preliminary data.</text>
</comment>
<organism evidence="2 3">
    <name type="scientific">Sutcliffiella horikoshii</name>
    <dbReference type="NCBI Taxonomy" id="79883"/>
    <lineage>
        <taxon>Bacteria</taxon>
        <taxon>Bacillati</taxon>
        <taxon>Bacillota</taxon>
        <taxon>Bacilli</taxon>
        <taxon>Bacillales</taxon>
        <taxon>Bacillaceae</taxon>
        <taxon>Sutcliffiella</taxon>
    </lineage>
</organism>
<dbReference type="EMBL" id="VTEV01000005">
    <property type="protein sequence ID" value="TYS67721.1"/>
    <property type="molecule type" value="Genomic_DNA"/>
</dbReference>
<name>A0A5D4SYI3_9BACI</name>
<feature type="transmembrane region" description="Helical" evidence="1">
    <location>
        <begin position="31"/>
        <end position="48"/>
    </location>
</feature>
<reference evidence="2 3" key="1">
    <citation type="submission" date="2019-08" db="EMBL/GenBank/DDBJ databases">
        <title>Bacillus genomes from the desert of Cuatro Cienegas, Coahuila.</title>
        <authorList>
            <person name="Olmedo-Alvarez G."/>
        </authorList>
    </citation>
    <scope>NUCLEOTIDE SEQUENCE [LARGE SCALE GENOMIC DNA]</scope>
    <source>
        <strain evidence="2 3">CH28_1T</strain>
    </source>
</reference>
<protein>
    <submittedName>
        <fullName evidence="2">Uncharacterized protein</fullName>
    </submittedName>
</protein>
<keyword evidence="1" id="KW-1133">Transmembrane helix</keyword>
<keyword evidence="1" id="KW-0812">Transmembrane</keyword>
<evidence type="ECO:0000313" key="3">
    <source>
        <dbReference type="Proteomes" id="UP000322524"/>
    </source>
</evidence>